<organism evidence="11 12">
    <name type="scientific">Pseudooceanicola albus</name>
    <dbReference type="NCBI Taxonomy" id="2692189"/>
    <lineage>
        <taxon>Bacteria</taxon>
        <taxon>Pseudomonadati</taxon>
        <taxon>Pseudomonadota</taxon>
        <taxon>Alphaproteobacteria</taxon>
        <taxon>Rhodobacterales</taxon>
        <taxon>Paracoccaceae</taxon>
        <taxon>Pseudooceanicola</taxon>
    </lineage>
</organism>
<feature type="transmembrane region" description="Helical" evidence="9">
    <location>
        <begin position="87"/>
        <end position="112"/>
    </location>
</feature>
<reference evidence="11 12" key="1">
    <citation type="submission" date="2019-12" db="EMBL/GenBank/DDBJ databases">
        <authorList>
            <person name="Li M."/>
        </authorList>
    </citation>
    <scope>NUCLEOTIDE SEQUENCE [LARGE SCALE GENOMIC DNA]</scope>
    <source>
        <strain evidence="11 12">GBMRC 2024</strain>
    </source>
</reference>
<comment type="subcellular location">
    <subcellularLocation>
        <location evidence="1 9">Cell inner membrane</location>
        <topology evidence="1 9">Multi-pass membrane protein</topology>
    </subcellularLocation>
</comment>
<comment type="subunit">
    <text evidence="9">The complex comprises the extracytoplasmic solute receptor protein and the two transmembrane proteins.</text>
</comment>
<dbReference type="GO" id="GO:0015740">
    <property type="term" value="P:C4-dicarboxylate transport"/>
    <property type="evidence" value="ECO:0007669"/>
    <property type="project" value="TreeGrafter"/>
</dbReference>
<dbReference type="GO" id="GO:0005886">
    <property type="term" value="C:plasma membrane"/>
    <property type="evidence" value="ECO:0007669"/>
    <property type="project" value="UniProtKB-SubCell"/>
</dbReference>
<dbReference type="AlphaFoldDB" id="A0A6L7G788"/>
<proteinExistence type="inferred from homology"/>
<sequence>MPLIRFVDRLSYALALLSGIALCSVALLIVAEILLRKFAGISLHFLWEYGVFVHMTAVFLGAGWTLRTGGHIRVTLLRGLSPRLFELWATLLGLVISSMVSNALVQMAWGYIKSGRTTGTTTNTPLAIPATIMAFGAVLLTVQIALRLLSIALGRDPELATTGEDTPAPIMD</sequence>
<dbReference type="Pfam" id="PF04290">
    <property type="entry name" value="DctQ"/>
    <property type="match status" value="1"/>
</dbReference>
<evidence type="ECO:0000256" key="3">
    <source>
        <dbReference type="ARBA" id="ARBA00022475"/>
    </source>
</evidence>
<feature type="transmembrane region" description="Helical" evidence="9">
    <location>
        <begin position="46"/>
        <end position="66"/>
    </location>
</feature>
<comment type="caution">
    <text evidence="11">The sequence shown here is derived from an EMBL/GenBank/DDBJ whole genome shotgun (WGS) entry which is preliminary data.</text>
</comment>
<accession>A0A6L7G788</accession>
<keyword evidence="12" id="KW-1185">Reference proteome</keyword>
<dbReference type="PANTHER" id="PTHR35011:SF10">
    <property type="entry name" value="TRAP TRANSPORTER SMALL PERMEASE PROTEIN"/>
    <property type="match status" value="1"/>
</dbReference>
<protein>
    <recommendedName>
        <fullName evidence="9">TRAP transporter small permease protein</fullName>
    </recommendedName>
</protein>
<dbReference type="InterPro" id="IPR007387">
    <property type="entry name" value="TRAP_DctQ"/>
</dbReference>
<name>A0A6L7G788_9RHOB</name>
<evidence type="ECO:0000313" key="12">
    <source>
        <dbReference type="Proteomes" id="UP000477911"/>
    </source>
</evidence>
<keyword evidence="3" id="KW-1003">Cell membrane</keyword>
<feature type="domain" description="Tripartite ATP-independent periplasmic transporters DctQ component" evidence="10">
    <location>
        <begin position="26"/>
        <end position="151"/>
    </location>
</feature>
<comment type="similarity">
    <text evidence="8 9">Belongs to the TRAP transporter small permease family.</text>
</comment>
<evidence type="ECO:0000256" key="5">
    <source>
        <dbReference type="ARBA" id="ARBA00022692"/>
    </source>
</evidence>
<keyword evidence="7 9" id="KW-0472">Membrane</keyword>
<evidence type="ECO:0000256" key="4">
    <source>
        <dbReference type="ARBA" id="ARBA00022519"/>
    </source>
</evidence>
<evidence type="ECO:0000256" key="9">
    <source>
        <dbReference type="RuleBase" id="RU369079"/>
    </source>
</evidence>
<evidence type="ECO:0000256" key="1">
    <source>
        <dbReference type="ARBA" id="ARBA00004429"/>
    </source>
</evidence>
<evidence type="ECO:0000256" key="7">
    <source>
        <dbReference type="ARBA" id="ARBA00023136"/>
    </source>
</evidence>
<keyword evidence="5 9" id="KW-0812">Transmembrane</keyword>
<dbReference type="PANTHER" id="PTHR35011">
    <property type="entry name" value="2,3-DIKETO-L-GULONATE TRAP TRANSPORTER SMALL PERMEASE PROTEIN YIAM"/>
    <property type="match status" value="1"/>
</dbReference>
<dbReference type="GO" id="GO:0022857">
    <property type="term" value="F:transmembrane transporter activity"/>
    <property type="evidence" value="ECO:0007669"/>
    <property type="project" value="UniProtKB-UniRule"/>
</dbReference>
<keyword evidence="6 9" id="KW-1133">Transmembrane helix</keyword>
<evidence type="ECO:0000256" key="8">
    <source>
        <dbReference type="ARBA" id="ARBA00038436"/>
    </source>
</evidence>
<evidence type="ECO:0000259" key="10">
    <source>
        <dbReference type="Pfam" id="PF04290"/>
    </source>
</evidence>
<dbReference type="EMBL" id="WUMU01000018">
    <property type="protein sequence ID" value="MXN19408.1"/>
    <property type="molecule type" value="Genomic_DNA"/>
</dbReference>
<evidence type="ECO:0000256" key="2">
    <source>
        <dbReference type="ARBA" id="ARBA00022448"/>
    </source>
</evidence>
<feature type="transmembrane region" description="Helical" evidence="9">
    <location>
        <begin position="124"/>
        <end position="146"/>
    </location>
</feature>
<comment type="function">
    <text evidence="9">Part of the tripartite ATP-independent periplasmic (TRAP) transport system.</text>
</comment>
<dbReference type="InterPro" id="IPR055348">
    <property type="entry name" value="DctQ"/>
</dbReference>
<gene>
    <name evidence="11" type="ORF">GR170_16345</name>
</gene>
<evidence type="ECO:0000313" key="11">
    <source>
        <dbReference type="EMBL" id="MXN19408.1"/>
    </source>
</evidence>
<keyword evidence="4 9" id="KW-0997">Cell inner membrane</keyword>
<evidence type="ECO:0000256" key="6">
    <source>
        <dbReference type="ARBA" id="ARBA00022989"/>
    </source>
</evidence>
<keyword evidence="2 9" id="KW-0813">Transport</keyword>
<dbReference type="Proteomes" id="UP000477911">
    <property type="component" value="Unassembled WGS sequence"/>
</dbReference>
<dbReference type="RefSeq" id="WP_160895534.1">
    <property type="nucleotide sequence ID" value="NZ_WUMU01000018.1"/>
</dbReference>
<feature type="transmembrane region" description="Helical" evidence="9">
    <location>
        <begin position="12"/>
        <end position="34"/>
    </location>
</feature>